<dbReference type="GO" id="GO:0005737">
    <property type="term" value="C:cytoplasm"/>
    <property type="evidence" value="ECO:0007669"/>
    <property type="project" value="UniProtKB-SubCell"/>
</dbReference>
<dbReference type="PANTHER" id="PTHR43213">
    <property type="entry name" value="BIFUNCTIONAL DTTP/UTP PYROPHOSPHATASE/METHYLTRANSFERASE PROTEIN-RELATED"/>
    <property type="match status" value="1"/>
</dbReference>
<evidence type="ECO:0000256" key="2">
    <source>
        <dbReference type="ARBA" id="ARBA00022801"/>
    </source>
</evidence>
<accession>A0A1E3H732</accession>
<sequence length="198" mass="21301">MTRLILASGSATRASLLTQAGLIFERRAPDVDERTIEATLEGTGAGPDDVAQVLADVKASEVSRLHPEALVIGADQTLSLDGVRFHKPADLAAARQQLLDLSGRIHTLSSAVACARGGEVVWRHVSQAHLTMRPFGPAFVRHYLSIVGERALTSVGAYQLEGMGIQLFEEIDGDYFTILGLPLLPLLGRLREEGILEP</sequence>
<dbReference type="Proteomes" id="UP000094622">
    <property type="component" value="Unassembled WGS sequence"/>
</dbReference>
<keyword evidence="2 4" id="KW-0378">Hydrolase</keyword>
<dbReference type="HAMAP" id="MF_00528">
    <property type="entry name" value="Maf"/>
    <property type="match status" value="1"/>
</dbReference>
<dbReference type="GO" id="GO:0009117">
    <property type="term" value="P:nucleotide metabolic process"/>
    <property type="evidence" value="ECO:0007669"/>
    <property type="project" value="UniProtKB-KW"/>
</dbReference>
<dbReference type="NCBIfam" id="NF002690">
    <property type="entry name" value="PRK02478.1"/>
    <property type="match status" value="1"/>
</dbReference>
<dbReference type="PANTHER" id="PTHR43213:SF5">
    <property type="entry name" value="BIFUNCTIONAL DTTP_UTP PYROPHOSPHATASE_METHYLTRANSFERASE PROTEIN-RELATED"/>
    <property type="match status" value="1"/>
</dbReference>
<evidence type="ECO:0000256" key="1">
    <source>
        <dbReference type="ARBA" id="ARBA00001968"/>
    </source>
</evidence>
<dbReference type="EC" id="3.6.1.9" evidence="4"/>
<dbReference type="CDD" id="cd00555">
    <property type="entry name" value="Maf"/>
    <property type="match status" value="1"/>
</dbReference>
<reference evidence="5 6" key="1">
    <citation type="submission" date="2016-07" db="EMBL/GenBank/DDBJ databases">
        <title>Draft Genome Sequence of Methylobrevis pamukkalensis PK2.</title>
        <authorList>
            <person name="Vasilenko O.V."/>
            <person name="Doronina N.V."/>
            <person name="Shmareva M.N."/>
            <person name="Tarlachkov S.V."/>
            <person name="Mustakhimov I."/>
            <person name="Trotsenko Y.A."/>
        </authorList>
    </citation>
    <scope>NUCLEOTIDE SEQUENCE [LARGE SCALE GENOMIC DNA]</scope>
    <source>
        <strain evidence="5 6">PK2</strain>
    </source>
</reference>
<dbReference type="PATRIC" id="fig|1439726.3.peg.563"/>
<comment type="caution">
    <text evidence="4">Lacks conserved residue(s) required for the propagation of feature annotation.</text>
</comment>
<comment type="subcellular location">
    <subcellularLocation>
        <location evidence="4">Cytoplasm</location>
    </subcellularLocation>
</comment>
<evidence type="ECO:0000256" key="4">
    <source>
        <dbReference type="HAMAP-Rule" id="MF_00528"/>
    </source>
</evidence>
<comment type="catalytic activity">
    <reaction evidence="4">
        <text>a ribonucleoside 5'-triphosphate + H2O = a ribonucleoside 5'-phosphate + diphosphate + H(+)</text>
        <dbReference type="Rhea" id="RHEA:23996"/>
        <dbReference type="ChEBI" id="CHEBI:15377"/>
        <dbReference type="ChEBI" id="CHEBI:15378"/>
        <dbReference type="ChEBI" id="CHEBI:33019"/>
        <dbReference type="ChEBI" id="CHEBI:58043"/>
        <dbReference type="ChEBI" id="CHEBI:61557"/>
        <dbReference type="EC" id="3.6.1.9"/>
    </reaction>
</comment>
<evidence type="ECO:0000256" key="3">
    <source>
        <dbReference type="ARBA" id="ARBA00023080"/>
    </source>
</evidence>
<dbReference type="RefSeq" id="WP_069305690.1">
    <property type="nucleotide sequence ID" value="NZ_MCRJ01000007.1"/>
</dbReference>
<protein>
    <recommendedName>
        <fullName evidence="4">Nucleoside triphosphate pyrophosphatase</fullName>
        <ecNumber evidence="4">3.6.1.9</ecNumber>
    </recommendedName>
    <alternativeName>
        <fullName evidence="4">Nucleotide pyrophosphatase</fullName>
        <shortName evidence="4">Nucleotide PPase</shortName>
    </alternativeName>
</protein>
<dbReference type="PIRSF" id="PIRSF006305">
    <property type="entry name" value="Maf"/>
    <property type="match status" value="1"/>
</dbReference>
<dbReference type="Pfam" id="PF02545">
    <property type="entry name" value="Maf"/>
    <property type="match status" value="1"/>
</dbReference>
<dbReference type="EMBL" id="MCRJ01000007">
    <property type="protein sequence ID" value="ODN72130.1"/>
    <property type="molecule type" value="Genomic_DNA"/>
</dbReference>
<comment type="catalytic activity">
    <reaction evidence="4">
        <text>a 2'-deoxyribonucleoside 5'-triphosphate + H2O = a 2'-deoxyribonucleoside 5'-phosphate + diphosphate + H(+)</text>
        <dbReference type="Rhea" id="RHEA:44644"/>
        <dbReference type="ChEBI" id="CHEBI:15377"/>
        <dbReference type="ChEBI" id="CHEBI:15378"/>
        <dbReference type="ChEBI" id="CHEBI:33019"/>
        <dbReference type="ChEBI" id="CHEBI:61560"/>
        <dbReference type="ChEBI" id="CHEBI:65317"/>
        <dbReference type="EC" id="3.6.1.9"/>
    </reaction>
</comment>
<dbReference type="GO" id="GO:0047429">
    <property type="term" value="F:nucleoside triphosphate diphosphatase activity"/>
    <property type="evidence" value="ECO:0007669"/>
    <property type="project" value="UniProtKB-EC"/>
</dbReference>
<keyword evidence="3 4" id="KW-0546">Nucleotide metabolism</keyword>
<keyword evidence="6" id="KW-1185">Reference proteome</keyword>
<dbReference type="OrthoDB" id="9813962at2"/>
<comment type="cofactor">
    <cofactor evidence="1 4">
        <name>a divalent metal cation</name>
        <dbReference type="ChEBI" id="CHEBI:60240"/>
    </cofactor>
</comment>
<feature type="active site" description="Proton acceptor" evidence="4">
    <location>
        <position position="75"/>
    </location>
</feature>
<evidence type="ECO:0000313" key="6">
    <source>
        <dbReference type="Proteomes" id="UP000094622"/>
    </source>
</evidence>
<name>A0A1E3H732_9HYPH</name>
<comment type="function">
    <text evidence="4">Nucleoside triphosphate pyrophosphatase. May have a dual role in cell division arrest and in preventing the incorporation of modified nucleotides into cellular nucleic acids.</text>
</comment>
<gene>
    <name evidence="5" type="primary">yceF</name>
    <name evidence="5" type="ORF">A6302_00534</name>
</gene>
<organism evidence="5 6">
    <name type="scientific">Methylobrevis pamukkalensis</name>
    <dbReference type="NCBI Taxonomy" id="1439726"/>
    <lineage>
        <taxon>Bacteria</taxon>
        <taxon>Pseudomonadati</taxon>
        <taxon>Pseudomonadota</taxon>
        <taxon>Alphaproteobacteria</taxon>
        <taxon>Hyphomicrobiales</taxon>
        <taxon>Pleomorphomonadaceae</taxon>
        <taxon>Methylobrevis</taxon>
    </lineage>
</organism>
<dbReference type="InterPro" id="IPR029001">
    <property type="entry name" value="ITPase-like_fam"/>
</dbReference>
<dbReference type="SUPFAM" id="SSF52972">
    <property type="entry name" value="ITPase-like"/>
    <property type="match status" value="1"/>
</dbReference>
<keyword evidence="4" id="KW-0963">Cytoplasm</keyword>
<comment type="caution">
    <text evidence="5">The sequence shown here is derived from an EMBL/GenBank/DDBJ whole genome shotgun (WGS) entry which is preliminary data.</text>
</comment>
<dbReference type="AlphaFoldDB" id="A0A1E3H732"/>
<evidence type="ECO:0000313" key="5">
    <source>
        <dbReference type="EMBL" id="ODN72130.1"/>
    </source>
</evidence>
<dbReference type="InterPro" id="IPR003697">
    <property type="entry name" value="Maf-like"/>
</dbReference>
<proteinExistence type="inferred from homology"/>
<dbReference type="Gene3D" id="3.90.950.10">
    <property type="match status" value="1"/>
</dbReference>
<comment type="similarity">
    <text evidence="4">Belongs to the Maf family.</text>
</comment>